<evidence type="ECO:0000313" key="2">
    <source>
        <dbReference type="Proteomes" id="UP000095751"/>
    </source>
</evidence>
<sequence length="208" mass="23701">MGQCTRPLISLEWAESLVGLSMKVPEYWWQDYKGNRLHDGVIISFSKADQKWNLLLNSRDDDDHYLMSYEAVSTYADNDFSSIDEYQLPYAAIFVGDDIIDAGNGIRREMFNAVPPIQKSIPNNALVDLTSCLHYSDNWDPMGDGDWDDIYDDAKVVADPWAVRRLLYSGPLGSYKLYARVYGGKADQDINIHNRHTVKKLKNNGIIV</sequence>
<reference evidence="1 2" key="1">
    <citation type="submission" date="2016-09" db="EMBL/GenBank/DDBJ databases">
        <title>Extensive genetic diversity and differential bi-allelic expression allows diatom success in the polar Southern Ocean.</title>
        <authorList>
            <consortium name="DOE Joint Genome Institute"/>
            <person name="Mock T."/>
            <person name="Otillar R.P."/>
            <person name="Strauss J."/>
            <person name="Dupont C."/>
            <person name="Frickenhaus S."/>
            <person name="Maumus F."/>
            <person name="Mcmullan M."/>
            <person name="Sanges R."/>
            <person name="Schmutz J."/>
            <person name="Toseland A."/>
            <person name="Valas R."/>
            <person name="Veluchamy A."/>
            <person name="Ward B.J."/>
            <person name="Allen A."/>
            <person name="Barry K."/>
            <person name="Falciatore A."/>
            <person name="Ferrante M."/>
            <person name="Fortunato A.E."/>
            <person name="Gloeckner G."/>
            <person name="Gruber A."/>
            <person name="Hipkin R."/>
            <person name="Janech M."/>
            <person name="Kroth P."/>
            <person name="Leese F."/>
            <person name="Lindquist E."/>
            <person name="Lyon B.R."/>
            <person name="Martin J."/>
            <person name="Mayer C."/>
            <person name="Parker M."/>
            <person name="Quesneville H."/>
            <person name="Raymond J."/>
            <person name="Uhlig C."/>
            <person name="Valentin K.U."/>
            <person name="Worden A.Z."/>
            <person name="Armbrust E.V."/>
            <person name="Bowler C."/>
            <person name="Green B."/>
            <person name="Moulton V."/>
            <person name="Van Oosterhout C."/>
            <person name="Grigoriev I."/>
        </authorList>
    </citation>
    <scope>NUCLEOTIDE SEQUENCE [LARGE SCALE GENOMIC DNA]</scope>
    <source>
        <strain evidence="1 2">CCMP1102</strain>
    </source>
</reference>
<organism evidence="1 2">
    <name type="scientific">Fragilariopsis cylindrus CCMP1102</name>
    <dbReference type="NCBI Taxonomy" id="635003"/>
    <lineage>
        <taxon>Eukaryota</taxon>
        <taxon>Sar</taxon>
        <taxon>Stramenopiles</taxon>
        <taxon>Ochrophyta</taxon>
        <taxon>Bacillariophyta</taxon>
        <taxon>Bacillariophyceae</taxon>
        <taxon>Bacillariophycidae</taxon>
        <taxon>Bacillariales</taxon>
        <taxon>Bacillariaceae</taxon>
        <taxon>Fragilariopsis</taxon>
    </lineage>
</organism>
<dbReference type="InParanoid" id="A0A1E7FZV2"/>
<name>A0A1E7FZV2_9STRA</name>
<dbReference type="KEGG" id="fcy:FRACYDRAFT_233816"/>
<accession>A0A1E7FZV2</accession>
<gene>
    <name evidence="1" type="ORF">FRACYDRAFT_233816</name>
</gene>
<dbReference type="EMBL" id="KV784353">
    <property type="protein sequence ID" value="OEU23644.1"/>
    <property type="molecule type" value="Genomic_DNA"/>
</dbReference>
<protein>
    <submittedName>
        <fullName evidence="1">Uncharacterized protein</fullName>
    </submittedName>
</protein>
<dbReference type="AlphaFoldDB" id="A0A1E7FZV2"/>
<evidence type="ECO:0000313" key="1">
    <source>
        <dbReference type="EMBL" id="OEU23644.1"/>
    </source>
</evidence>
<dbReference type="OrthoDB" id="200660at2759"/>
<proteinExistence type="predicted"/>
<dbReference type="Proteomes" id="UP000095751">
    <property type="component" value="Unassembled WGS sequence"/>
</dbReference>
<keyword evidence="2" id="KW-1185">Reference proteome</keyword>